<comment type="caution">
    <text evidence="6">The sequence shown here is derived from an EMBL/GenBank/DDBJ whole genome shotgun (WGS) entry which is preliminary data.</text>
</comment>
<reference evidence="6 7" key="1">
    <citation type="journal article" date="2014" name="Nature">
        <title>An environmental bacterial taxon with a large and distinct metabolic repertoire.</title>
        <authorList>
            <person name="Wilson M.C."/>
            <person name="Mori T."/>
            <person name="Ruckert C."/>
            <person name="Uria A.R."/>
            <person name="Helf M.J."/>
            <person name="Takada K."/>
            <person name="Gernert C."/>
            <person name="Steffens U.A."/>
            <person name="Heycke N."/>
            <person name="Schmitt S."/>
            <person name="Rinke C."/>
            <person name="Helfrich E.J."/>
            <person name="Brachmann A.O."/>
            <person name="Gurgui C."/>
            <person name="Wakimoto T."/>
            <person name="Kracht M."/>
            <person name="Crusemann M."/>
            <person name="Hentschel U."/>
            <person name="Abe I."/>
            <person name="Matsunaga S."/>
            <person name="Kalinowski J."/>
            <person name="Takeyama H."/>
            <person name="Piel J."/>
        </authorList>
    </citation>
    <scope>NUCLEOTIDE SEQUENCE [LARGE SCALE GENOMIC DNA]</scope>
    <source>
        <strain evidence="7">TSY1</strain>
    </source>
</reference>
<dbReference type="PANTHER" id="PTHR42852:SF6">
    <property type="entry name" value="THIOL:DISULFIDE INTERCHANGE PROTEIN DSBE"/>
    <property type="match status" value="1"/>
</dbReference>
<protein>
    <recommendedName>
        <fullName evidence="5">Alkyl hydroperoxide reductase subunit C/ Thiol specific antioxidant domain-containing protein</fullName>
    </recommendedName>
</protein>
<dbReference type="EMBL" id="AZHW01000722">
    <property type="protein sequence ID" value="ETW96975.1"/>
    <property type="molecule type" value="Genomic_DNA"/>
</dbReference>
<dbReference type="GO" id="GO:0030313">
    <property type="term" value="C:cell envelope"/>
    <property type="evidence" value="ECO:0007669"/>
    <property type="project" value="UniProtKB-SubCell"/>
</dbReference>
<dbReference type="InterPro" id="IPR000866">
    <property type="entry name" value="AhpC/TSA"/>
</dbReference>
<dbReference type="AlphaFoldDB" id="W4LGY8"/>
<evidence type="ECO:0000259" key="5">
    <source>
        <dbReference type="Pfam" id="PF00578"/>
    </source>
</evidence>
<dbReference type="GO" id="GO:0017004">
    <property type="term" value="P:cytochrome complex assembly"/>
    <property type="evidence" value="ECO:0007669"/>
    <property type="project" value="UniProtKB-KW"/>
</dbReference>
<accession>W4LGY8</accession>
<evidence type="ECO:0000256" key="4">
    <source>
        <dbReference type="ARBA" id="ARBA00023284"/>
    </source>
</evidence>
<proteinExistence type="predicted"/>
<evidence type="ECO:0000313" key="7">
    <source>
        <dbReference type="Proteomes" id="UP000019141"/>
    </source>
</evidence>
<sequence length="100" mass="10387">MPSVQRVHEAAQDGDVVILAISIDGGGLPTVKRFMDKKGYTVPALLDTGMETARAFGARGVPSTFVVDRQGMVVAQGGALDVDAPGVKAYIDGLLKASRS</sequence>
<evidence type="ECO:0000256" key="2">
    <source>
        <dbReference type="ARBA" id="ARBA00022748"/>
    </source>
</evidence>
<dbReference type="InterPro" id="IPR036249">
    <property type="entry name" value="Thioredoxin-like_sf"/>
</dbReference>
<keyword evidence="3" id="KW-1015">Disulfide bond</keyword>
<dbReference type="GO" id="GO:0016209">
    <property type="term" value="F:antioxidant activity"/>
    <property type="evidence" value="ECO:0007669"/>
    <property type="project" value="InterPro"/>
</dbReference>
<dbReference type="Proteomes" id="UP000019141">
    <property type="component" value="Unassembled WGS sequence"/>
</dbReference>
<evidence type="ECO:0000256" key="3">
    <source>
        <dbReference type="ARBA" id="ARBA00023157"/>
    </source>
</evidence>
<dbReference type="GO" id="GO:0016491">
    <property type="term" value="F:oxidoreductase activity"/>
    <property type="evidence" value="ECO:0007669"/>
    <property type="project" value="InterPro"/>
</dbReference>
<keyword evidence="2" id="KW-0201">Cytochrome c-type biogenesis</keyword>
<feature type="domain" description="Alkyl hydroperoxide reductase subunit C/ Thiol specific antioxidant" evidence="5">
    <location>
        <begin position="1"/>
        <end position="75"/>
    </location>
</feature>
<evidence type="ECO:0000256" key="1">
    <source>
        <dbReference type="ARBA" id="ARBA00004196"/>
    </source>
</evidence>
<dbReference type="Pfam" id="PF00578">
    <property type="entry name" value="AhpC-TSA"/>
    <property type="match status" value="1"/>
</dbReference>
<dbReference type="Gene3D" id="3.40.30.10">
    <property type="entry name" value="Glutaredoxin"/>
    <property type="match status" value="1"/>
</dbReference>
<evidence type="ECO:0000313" key="6">
    <source>
        <dbReference type="EMBL" id="ETW96975.1"/>
    </source>
</evidence>
<dbReference type="HOGENOM" id="CLU_2300649_0_0_7"/>
<dbReference type="PANTHER" id="PTHR42852">
    <property type="entry name" value="THIOL:DISULFIDE INTERCHANGE PROTEIN DSBE"/>
    <property type="match status" value="1"/>
</dbReference>
<keyword evidence="7" id="KW-1185">Reference proteome</keyword>
<dbReference type="CDD" id="cd02966">
    <property type="entry name" value="TlpA_like_family"/>
    <property type="match status" value="1"/>
</dbReference>
<dbReference type="SUPFAM" id="SSF52833">
    <property type="entry name" value="Thioredoxin-like"/>
    <property type="match status" value="1"/>
</dbReference>
<name>W4LGY8_ENTF1</name>
<comment type="subcellular location">
    <subcellularLocation>
        <location evidence="1">Cell envelope</location>
    </subcellularLocation>
</comment>
<keyword evidence="4" id="KW-0676">Redox-active center</keyword>
<organism evidence="6 7">
    <name type="scientific">Entotheonella factor</name>
    <dbReference type="NCBI Taxonomy" id="1429438"/>
    <lineage>
        <taxon>Bacteria</taxon>
        <taxon>Pseudomonadati</taxon>
        <taxon>Nitrospinota/Tectimicrobiota group</taxon>
        <taxon>Candidatus Tectimicrobiota</taxon>
        <taxon>Candidatus Entotheonellia</taxon>
        <taxon>Candidatus Entotheonellales</taxon>
        <taxon>Candidatus Entotheonellaceae</taxon>
        <taxon>Candidatus Entotheonella</taxon>
    </lineage>
</organism>
<dbReference type="InterPro" id="IPR050553">
    <property type="entry name" value="Thioredoxin_ResA/DsbE_sf"/>
</dbReference>
<gene>
    <name evidence="6" type="ORF">ETSY1_24465</name>
</gene>